<protein>
    <submittedName>
        <fullName evidence="1">Glycosyltransferase family protein</fullName>
    </submittedName>
</protein>
<name>A0ABP8QFG9_9GAMM</name>
<comment type="caution">
    <text evidence="1">The sequence shown here is derived from an EMBL/GenBank/DDBJ whole genome shotgun (WGS) entry which is preliminary data.</text>
</comment>
<dbReference type="SUPFAM" id="SSF53756">
    <property type="entry name" value="UDP-Glycosyltransferase/glycogen phosphorylase"/>
    <property type="match status" value="1"/>
</dbReference>
<dbReference type="RefSeq" id="WP_345014004.1">
    <property type="nucleotide sequence ID" value="NZ_BAABFC010000020.1"/>
</dbReference>
<evidence type="ECO:0000313" key="2">
    <source>
        <dbReference type="Proteomes" id="UP001501321"/>
    </source>
</evidence>
<dbReference type="Gene3D" id="3.40.50.2000">
    <property type="entry name" value="Glycogen Phosphorylase B"/>
    <property type="match status" value="1"/>
</dbReference>
<dbReference type="InterPro" id="IPR005262">
    <property type="entry name" value="MJ1255-like"/>
</dbReference>
<dbReference type="Proteomes" id="UP001501321">
    <property type="component" value="Unassembled WGS sequence"/>
</dbReference>
<keyword evidence="2" id="KW-1185">Reference proteome</keyword>
<evidence type="ECO:0000313" key="1">
    <source>
        <dbReference type="EMBL" id="GAA4502380.1"/>
    </source>
</evidence>
<dbReference type="EMBL" id="BAABFC010000020">
    <property type="protein sequence ID" value="GAA4502380.1"/>
    <property type="molecule type" value="Genomic_DNA"/>
</dbReference>
<gene>
    <name evidence="1" type="ORF">GCM10023095_26940</name>
</gene>
<dbReference type="Pfam" id="PF13528">
    <property type="entry name" value="Glyco_trans_1_3"/>
    <property type="match status" value="1"/>
</dbReference>
<dbReference type="NCBIfam" id="TIGR00661">
    <property type="entry name" value="MJ1255"/>
    <property type="match status" value="1"/>
</dbReference>
<accession>A0ABP8QFG9</accession>
<reference evidence="2" key="1">
    <citation type="journal article" date="2019" name="Int. J. Syst. Evol. Microbiol.">
        <title>The Global Catalogue of Microorganisms (GCM) 10K type strain sequencing project: providing services to taxonomists for standard genome sequencing and annotation.</title>
        <authorList>
            <consortium name="The Broad Institute Genomics Platform"/>
            <consortium name="The Broad Institute Genome Sequencing Center for Infectious Disease"/>
            <person name="Wu L."/>
            <person name="Ma J."/>
        </authorList>
    </citation>
    <scope>NUCLEOTIDE SEQUENCE [LARGE SCALE GENOMIC DNA]</scope>
    <source>
        <strain evidence="2">JCM 32226</strain>
    </source>
</reference>
<sequence length="371" mass="40904">MKILFGVQGTGNGHISRSRSLARALSAQGVQVDYLLSGRPADAYFDMEAFGDYRARPGLSFVTREGAISLWQTLRQSRPLTLWQDIRQLDLTGYQLVLSDFEPITAWAARRQGIQSLGISHQAAFSWPIPRRFDDLRARLIMRHYAPVSRAIGLHWFHFGHPILPPIVDALMPAPSRGEILVYLPFESLSAIKALLGRFVGVTFVCYHPQVAESYQQGNLQFHPLSRSAFTASLASCEGVISNAGFELASEALTLGKKLLVKPLDGQFEQASNAMTLEMLGLGSVMASLDPGAVRQWLDHPGIGLIRYPDVASALAAWLAEGAQEPVTELARRLWRQVLLPEPVCERLAELGLSDSLCCNLLLQQGSFARL</sequence>
<proteinExistence type="predicted"/>
<organism evidence="1 2">
    <name type="scientific">Pseudaeromonas paramecii</name>
    <dbReference type="NCBI Taxonomy" id="2138166"/>
    <lineage>
        <taxon>Bacteria</taxon>
        <taxon>Pseudomonadati</taxon>
        <taxon>Pseudomonadota</taxon>
        <taxon>Gammaproteobacteria</taxon>
        <taxon>Aeromonadales</taxon>
        <taxon>Aeromonadaceae</taxon>
        <taxon>Pseudaeromonas</taxon>
    </lineage>
</organism>